<dbReference type="Gene3D" id="2.60.40.1120">
    <property type="entry name" value="Carboxypeptidase-like, regulatory domain"/>
    <property type="match status" value="2"/>
</dbReference>
<dbReference type="SUPFAM" id="SSF49478">
    <property type="entry name" value="Cna protein B-type domain"/>
    <property type="match status" value="1"/>
</dbReference>
<dbReference type="InterPro" id="IPR013784">
    <property type="entry name" value="Carb-bd-like_fold"/>
</dbReference>
<dbReference type="SUPFAM" id="SSF49452">
    <property type="entry name" value="Starch-binding domain-like"/>
    <property type="match status" value="1"/>
</dbReference>
<sequence length="233" mass="23298">MTVIDHEGRQVAVAPARPDGTFTAEVPVEGQYVLVTSAVGYAPSAVTITTTGESVEATVTLAAHAALNGVVRSTVDGAPVVGAVVTATASGGQVVATAVAGSGGEWQLRGVAEGSYTIVVTAVGFEATATTIAHEASSQRPVVLELTSAVTLTGRVTDGRGGVVAHSQVALLDGAGAMAASVFTDETGHYAFSDLTPGDYTVLASGYAPVAATVDVRAGRFVNHEFVLGAEGR</sequence>
<accession>F1YG45</accession>
<organism evidence="1 2">
    <name type="scientific">Gordonia neofelifaecis NRRL B-59395</name>
    <dbReference type="NCBI Taxonomy" id="644548"/>
    <lineage>
        <taxon>Bacteria</taxon>
        <taxon>Bacillati</taxon>
        <taxon>Actinomycetota</taxon>
        <taxon>Actinomycetes</taxon>
        <taxon>Mycobacteriales</taxon>
        <taxon>Gordoniaceae</taxon>
        <taxon>Gordonia</taxon>
    </lineage>
</organism>
<evidence type="ECO:0000313" key="1">
    <source>
        <dbReference type="EMBL" id="EGD56168.1"/>
    </source>
</evidence>
<keyword evidence="2" id="KW-1185">Reference proteome</keyword>
<dbReference type="EMBL" id="AEUD01000003">
    <property type="protein sequence ID" value="EGD56168.1"/>
    <property type="molecule type" value="Genomic_DNA"/>
</dbReference>
<protein>
    <submittedName>
        <fullName evidence="1">Major facilitator superfamily permease</fullName>
    </submittedName>
</protein>
<comment type="caution">
    <text evidence="1">The sequence shown here is derived from an EMBL/GenBank/DDBJ whole genome shotgun (WGS) entry which is preliminary data.</text>
</comment>
<proteinExistence type="predicted"/>
<dbReference type="GO" id="GO:0030246">
    <property type="term" value="F:carbohydrate binding"/>
    <property type="evidence" value="ECO:0007669"/>
    <property type="project" value="InterPro"/>
</dbReference>
<gene>
    <name evidence="1" type="ORF">SCNU_04901</name>
</gene>
<dbReference type="eggNOG" id="COG4932">
    <property type="taxonomic scope" value="Bacteria"/>
</dbReference>
<dbReference type="STRING" id="644548.SCNU_04901"/>
<name>F1YG45_9ACTN</name>
<dbReference type="AlphaFoldDB" id="F1YG45"/>
<evidence type="ECO:0000313" key="2">
    <source>
        <dbReference type="Proteomes" id="UP000035065"/>
    </source>
</evidence>
<dbReference type="Proteomes" id="UP000035065">
    <property type="component" value="Unassembled WGS sequence"/>
</dbReference>
<dbReference type="Pfam" id="PF13620">
    <property type="entry name" value="CarboxypepD_reg"/>
    <property type="match status" value="2"/>
</dbReference>
<reference evidence="1 2" key="1">
    <citation type="journal article" date="2011" name="J. Bacteriol.">
        <title>Draft Genome Sequence of Gordonia neofelifaecis NRRL B-59395, a Cholesterol-Degrading Actinomycete.</title>
        <authorList>
            <person name="Ge F."/>
            <person name="Li W."/>
            <person name="Chen G."/>
            <person name="Liu Y."/>
            <person name="Zhang G."/>
            <person name="Yong B."/>
            <person name="Wang Q."/>
            <person name="Wang N."/>
            <person name="Huang Z."/>
            <person name="Li W."/>
            <person name="Wang J."/>
            <person name="Wu C."/>
            <person name="Xie Q."/>
            <person name="Liu G."/>
        </authorList>
    </citation>
    <scope>NUCLEOTIDE SEQUENCE [LARGE SCALE GENOMIC DNA]</scope>
    <source>
        <strain evidence="1 2">NRRL B-59395</strain>
    </source>
</reference>